<organism evidence="1 2">
    <name type="scientific">Kitasatospora paracochleata</name>
    <dbReference type="NCBI Taxonomy" id="58354"/>
    <lineage>
        <taxon>Bacteria</taxon>
        <taxon>Bacillati</taxon>
        <taxon>Actinomycetota</taxon>
        <taxon>Actinomycetes</taxon>
        <taxon>Kitasatosporales</taxon>
        <taxon>Streptomycetaceae</taxon>
        <taxon>Kitasatospora</taxon>
    </lineage>
</organism>
<dbReference type="CDD" id="cd02440">
    <property type="entry name" value="AdoMet_MTases"/>
    <property type="match status" value="1"/>
</dbReference>
<dbReference type="Pfam" id="PF13489">
    <property type="entry name" value="Methyltransf_23"/>
    <property type="match status" value="1"/>
</dbReference>
<dbReference type="InterPro" id="IPR029063">
    <property type="entry name" value="SAM-dependent_MTases_sf"/>
</dbReference>
<dbReference type="Gene3D" id="3.40.50.150">
    <property type="entry name" value="Vaccinia Virus protein VP39"/>
    <property type="match status" value="1"/>
</dbReference>
<accession>A0ABT1J8T9</accession>
<keyword evidence="2" id="KW-1185">Reference proteome</keyword>
<evidence type="ECO:0000313" key="1">
    <source>
        <dbReference type="EMBL" id="MCP2313803.1"/>
    </source>
</evidence>
<protein>
    <submittedName>
        <fullName evidence="1">SAM-dependent methyltransferase</fullName>
    </submittedName>
</protein>
<dbReference type="Proteomes" id="UP001206483">
    <property type="component" value="Unassembled WGS sequence"/>
</dbReference>
<keyword evidence="1" id="KW-0808">Transferase</keyword>
<dbReference type="RefSeq" id="WP_253803960.1">
    <property type="nucleotide sequence ID" value="NZ_BAAAUB010000004.1"/>
</dbReference>
<reference evidence="1 2" key="1">
    <citation type="submission" date="2022-06" db="EMBL/GenBank/DDBJ databases">
        <title>Sequencing the genomes of 1000 actinobacteria strains.</title>
        <authorList>
            <person name="Klenk H.-P."/>
        </authorList>
    </citation>
    <scope>NUCLEOTIDE SEQUENCE [LARGE SCALE GENOMIC DNA]</scope>
    <source>
        <strain evidence="1 2">DSM 41656</strain>
    </source>
</reference>
<comment type="caution">
    <text evidence="1">The sequence shown here is derived from an EMBL/GenBank/DDBJ whole genome shotgun (WGS) entry which is preliminary data.</text>
</comment>
<keyword evidence="1" id="KW-0489">Methyltransferase</keyword>
<sequence length="218" mass="23142">MTLLSDGELESSPVVANRTMNRERTLTGVNSYARELGFDPVEELAWRGGAASWLDLCSGEGRALAVAATRLPPDAVLTGVDLVGSLGRPPAAPNLRLVVASLADWEPDRRYDLITCVHGLHYLGDKLGVLTRIASWLGPQGLFAGHLDPASLRRADGSDLGRRALAALRAAGFAYAPRRHLLTLRGGRAVDLPFAYLGADADAGPNVTGQPGIASHYR</sequence>
<dbReference type="SUPFAM" id="SSF53335">
    <property type="entry name" value="S-adenosyl-L-methionine-dependent methyltransferases"/>
    <property type="match status" value="1"/>
</dbReference>
<name>A0ABT1J8T9_9ACTN</name>
<dbReference type="EMBL" id="JAMZDX010000007">
    <property type="protein sequence ID" value="MCP2313803.1"/>
    <property type="molecule type" value="Genomic_DNA"/>
</dbReference>
<dbReference type="GO" id="GO:0008168">
    <property type="term" value="F:methyltransferase activity"/>
    <property type="evidence" value="ECO:0007669"/>
    <property type="project" value="UniProtKB-KW"/>
</dbReference>
<evidence type="ECO:0000313" key="2">
    <source>
        <dbReference type="Proteomes" id="UP001206483"/>
    </source>
</evidence>
<proteinExistence type="predicted"/>
<dbReference type="GO" id="GO:0032259">
    <property type="term" value="P:methylation"/>
    <property type="evidence" value="ECO:0007669"/>
    <property type="project" value="UniProtKB-KW"/>
</dbReference>
<gene>
    <name evidence="1" type="ORF">FHR36_007002</name>
</gene>